<organism evidence="7 8">
    <name type="scientific">Thermotalea metallivorans</name>
    <dbReference type="NCBI Taxonomy" id="520762"/>
    <lineage>
        <taxon>Bacteria</taxon>
        <taxon>Bacillati</taxon>
        <taxon>Bacillota</taxon>
        <taxon>Clostridia</taxon>
        <taxon>Peptostreptococcales</taxon>
        <taxon>Thermotaleaceae</taxon>
        <taxon>Thermotalea</taxon>
    </lineage>
</organism>
<proteinExistence type="predicted"/>
<name>A0A140L2W0_9FIRM</name>
<sequence>MIMANIIKSLYNIRMLDELAEKRTVIHSIHPLMKVMTTLAYLITTVSYDKYAVSSLLPLVFYPVVIIVLAEIPPVPIVKMALAATPFLIGIGILNPLFHHEPAIILSGIQISEGWISFLSIMIKGIFNILAALILIATTGMTGIASALRMLRIPRVFVLQLLLTYRYISVLAEEAVRIWEAYMLRTPGRKAIAFKTWVPCVGRMLMGAYGRARRVYQAMALRGFHGEYNPGDVKGMNTVDFAYCIGWVTFFVLVRYLNFSAQIGAAILGVMK</sequence>
<protein>
    <recommendedName>
        <fullName evidence="9">Energy-coupling factor transporter transmembrane protein EcfT</fullName>
    </recommendedName>
</protein>
<accession>A0A140L2W0</accession>
<feature type="transmembrane region" description="Helical" evidence="6">
    <location>
        <begin position="77"/>
        <end position="98"/>
    </location>
</feature>
<comment type="subcellular location">
    <subcellularLocation>
        <location evidence="1">Membrane</location>
        <topology evidence="1">Multi-pass membrane protein</topology>
    </subcellularLocation>
</comment>
<dbReference type="PANTHER" id="PTHR34857">
    <property type="entry name" value="SLL0384 PROTEIN"/>
    <property type="match status" value="1"/>
</dbReference>
<keyword evidence="2" id="KW-1003">Cell membrane</keyword>
<evidence type="ECO:0000256" key="4">
    <source>
        <dbReference type="ARBA" id="ARBA00022989"/>
    </source>
</evidence>
<evidence type="ECO:0008006" key="9">
    <source>
        <dbReference type="Google" id="ProtNLM"/>
    </source>
</evidence>
<dbReference type="PATRIC" id="fig|520762.4.peg.2269"/>
<keyword evidence="3 6" id="KW-0812">Transmembrane</keyword>
<dbReference type="Proteomes" id="UP000070456">
    <property type="component" value="Unassembled WGS sequence"/>
</dbReference>
<feature type="transmembrane region" description="Helical" evidence="6">
    <location>
        <begin position="118"/>
        <end position="145"/>
    </location>
</feature>
<dbReference type="InterPro" id="IPR003339">
    <property type="entry name" value="ABC/ECF_trnsptr_transmembrane"/>
</dbReference>
<dbReference type="STRING" id="520762.AN619_20550"/>
<evidence type="ECO:0000256" key="5">
    <source>
        <dbReference type="ARBA" id="ARBA00023136"/>
    </source>
</evidence>
<dbReference type="GO" id="GO:0005886">
    <property type="term" value="C:plasma membrane"/>
    <property type="evidence" value="ECO:0007669"/>
    <property type="project" value="UniProtKB-ARBA"/>
</dbReference>
<evidence type="ECO:0000256" key="6">
    <source>
        <dbReference type="SAM" id="Phobius"/>
    </source>
</evidence>
<evidence type="ECO:0000256" key="3">
    <source>
        <dbReference type="ARBA" id="ARBA00022692"/>
    </source>
</evidence>
<comment type="caution">
    <text evidence="7">The sequence shown here is derived from an EMBL/GenBank/DDBJ whole genome shotgun (WGS) entry which is preliminary data.</text>
</comment>
<keyword evidence="8" id="KW-1185">Reference proteome</keyword>
<keyword evidence="4 6" id="KW-1133">Transmembrane helix</keyword>
<dbReference type="InterPro" id="IPR051611">
    <property type="entry name" value="ECF_transporter_component"/>
</dbReference>
<gene>
    <name evidence="7" type="ORF">AN619_20550</name>
</gene>
<dbReference type="PANTHER" id="PTHR34857:SF2">
    <property type="entry name" value="SLL0384 PROTEIN"/>
    <property type="match status" value="1"/>
</dbReference>
<evidence type="ECO:0000256" key="1">
    <source>
        <dbReference type="ARBA" id="ARBA00004141"/>
    </source>
</evidence>
<keyword evidence="5 6" id="KW-0472">Membrane</keyword>
<evidence type="ECO:0000256" key="2">
    <source>
        <dbReference type="ARBA" id="ARBA00022475"/>
    </source>
</evidence>
<evidence type="ECO:0000313" key="7">
    <source>
        <dbReference type="EMBL" id="KXG74885.1"/>
    </source>
</evidence>
<evidence type="ECO:0000313" key="8">
    <source>
        <dbReference type="Proteomes" id="UP000070456"/>
    </source>
</evidence>
<feature type="transmembrane region" description="Helical" evidence="6">
    <location>
        <begin position="51"/>
        <end position="70"/>
    </location>
</feature>
<dbReference type="Pfam" id="PF02361">
    <property type="entry name" value="CbiQ"/>
    <property type="match status" value="1"/>
</dbReference>
<dbReference type="EMBL" id="LOEE01000045">
    <property type="protein sequence ID" value="KXG74885.1"/>
    <property type="molecule type" value="Genomic_DNA"/>
</dbReference>
<reference evidence="7 8" key="1">
    <citation type="submission" date="2015-12" db="EMBL/GenBank/DDBJ databases">
        <title>Draft genome sequence of the thermoanaerobe Thermotalea metallivorans, an isolate from the runoff channel of the Great Artesian Basin, Australia.</title>
        <authorList>
            <person name="Patel B.K."/>
        </authorList>
    </citation>
    <scope>NUCLEOTIDE SEQUENCE [LARGE SCALE GENOMIC DNA]</scope>
    <source>
        <strain evidence="7 8">B2-1</strain>
    </source>
</reference>
<dbReference type="CDD" id="cd16914">
    <property type="entry name" value="EcfT"/>
    <property type="match status" value="1"/>
</dbReference>
<dbReference type="AlphaFoldDB" id="A0A140L2W0"/>